<sequence length="303" mass="33230">MDDLILPSWRPGATRDAVLGFLDAVLDVPEEDRIACFDNDGTLWCERPNYVQYDFFIDALKVRAAETDVTGVPEFAALLNHDAAAVGELGLERIALALTSLFEGIPAEEFRDRVRDFMARSQHPTLARPPGDLVYQPMIELIDELRRRDVAVTIVTGGGTEFVRAISHQLYGVPPEAVVGTLIDYEYSRDDNGAPRLRRTGSLDGAANEGTVKVSNIQRQLGRRPLLAAGNSGGDREMLEWAAAGDGPTLALLVDHDDGDREFSYASKAASFEEAEPIRDVGIRLGWTVVSMASDWATVFRPV</sequence>
<name>A0ABZ0ZUK8_9ACTN</name>
<dbReference type="InterPro" id="IPR023214">
    <property type="entry name" value="HAD_sf"/>
</dbReference>
<protein>
    <submittedName>
        <fullName evidence="1">HAD family hydrolase</fullName>
        <ecNumber evidence="1">3.1.3.-</ecNumber>
    </submittedName>
</protein>
<evidence type="ECO:0000313" key="1">
    <source>
        <dbReference type="EMBL" id="WQQ28012.1"/>
    </source>
</evidence>
<dbReference type="InterPro" id="IPR036412">
    <property type="entry name" value="HAD-like_sf"/>
</dbReference>
<dbReference type="SUPFAM" id="SSF56784">
    <property type="entry name" value="HAD-like"/>
    <property type="match status" value="1"/>
</dbReference>
<dbReference type="GO" id="GO:0016787">
    <property type="term" value="F:hydrolase activity"/>
    <property type="evidence" value="ECO:0007669"/>
    <property type="project" value="UniProtKB-KW"/>
</dbReference>
<dbReference type="EC" id="3.1.3.-" evidence="1"/>
<dbReference type="RefSeq" id="WP_322938242.1">
    <property type="nucleotide sequence ID" value="NZ_CP141059.1"/>
</dbReference>
<dbReference type="Gene3D" id="3.40.50.1000">
    <property type="entry name" value="HAD superfamily/HAD-like"/>
    <property type="match status" value="1"/>
</dbReference>
<evidence type="ECO:0000313" key="2">
    <source>
        <dbReference type="Proteomes" id="UP001327225"/>
    </source>
</evidence>
<keyword evidence="1" id="KW-0378">Hydrolase</keyword>
<organism evidence="1 2">
    <name type="scientific">Nocardioides bizhenqiangii</name>
    <dbReference type="NCBI Taxonomy" id="3095076"/>
    <lineage>
        <taxon>Bacteria</taxon>
        <taxon>Bacillati</taxon>
        <taxon>Actinomycetota</taxon>
        <taxon>Actinomycetes</taxon>
        <taxon>Propionibacteriales</taxon>
        <taxon>Nocardioidaceae</taxon>
        <taxon>Nocardioides</taxon>
    </lineage>
</organism>
<dbReference type="Pfam" id="PF12710">
    <property type="entry name" value="HAD"/>
    <property type="match status" value="1"/>
</dbReference>
<gene>
    <name evidence="1" type="ORF">SHK19_07210</name>
</gene>
<reference evidence="2" key="1">
    <citation type="submission" date="2023-12" db="EMBL/GenBank/DDBJ databases">
        <title>Novel species in genus Nocardioides.</title>
        <authorList>
            <person name="Zhou H."/>
        </authorList>
    </citation>
    <scope>NUCLEOTIDE SEQUENCE [LARGE SCALE GENOMIC DNA]</scope>
    <source>
        <strain evidence="2">HM61</strain>
    </source>
</reference>
<proteinExistence type="predicted"/>
<dbReference type="EMBL" id="CP141059">
    <property type="protein sequence ID" value="WQQ28012.1"/>
    <property type="molecule type" value="Genomic_DNA"/>
</dbReference>
<keyword evidence="2" id="KW-1185">Reference proteome</keyword>
<dbReference type="Proteomes" id="UP001327225">
    <property type="component" value="Chromosome"/>
</dbReference>
<accession>A0ABZ0ZUK8</accession>